<name>A0A9P0PJ43_ACAOB</name>
<dbReference type="AlphaFoldDB" id="A0A9P0PJ43"/>
<evidence type="ECO:0000259" key="1">
    <source>
        <dbReference type="PROSITE" id="PS50878"/>
    </source>
</evidence>
<dbReference type="Proteomes" id="UP001152888">
    <property type="component" value="Unassembled WGS sequence"/>
</dbReference>
<dbReference type="EMBL" id="CAKOFQ010007037">
    <property type="protein sequence ID" value="CAH1988132.1"/>
    <property type="molecule type" value="Genomic_DNA"/>
</dbReference>
<sequence>MAESVVKTNNNIAKVPYWWNSEIEAKRGHCIKARREFTRKRRKSEVTTEELIATHDAYITNKKDLRRLIHVAKKNAGKKELLRENLNNDIWGEAYRIVTKQMATTGSPCSLSDARKVQIARELFPERQDIWLREPIEDDIDPFSIAELEAEVQKLKNGKAPDPDNVPPEAIKELLTLRPDLLLSLLKNLLREHYLENRTIKVAKEELPMTTGVPQGSALGPLLWNIFYDGILRIHTPNVRAIGFADDLALVATATSDIALMDTVNKALAKADQWIEEHHLTLAPEKTEAVVLRRDRIRRKSTHGRKKITFIPDDGINKSYVRKILEYEFHKADIEVNLMTARGKDREHSRPWSSKTQAQSQAVIVKKGGRQYADLLKTVKKNIDLGKIGVKVRNIRETARGDLLLNVEGGGEKADSLKKEIAAQLKDVGVSISTVHISDIDPTVTEEEIEEAIYEATQVDRAAPVKVLNMRPTRDGNRIATVRLSNHMAEVLSNRGKLMIRWVACRVR</sequence>
<evidence type="ECO:0000313" key="3">
    <source>
        <dbReference type="Proteomes" id="UP001152888"/>
    </source>
</evidence>
<dbReference type="PANTHER" id="PTHR19446">
    <property type="entry name" value="REVERSE TRANSCRIPTASES"/>
    <property type="match status" value="1"/>
</dbReference>
<dbReference type="Pfam" id="PF00078">
    <property type="entry name" value="RVT_1"/>
    <property type="match status" value="1"/>
</dbReference>
<gene>
    <name evidence="2" type="ORF">ACAOBT_LOCUS18296</name>
</gene>
<organism evidence="2 3">
    <name type="scientific">Acanthoscelides obtectus</name>
    <name type="common">Bean weevil</name>
    <name type="synonym">Bruchus obtectus</name>
    <dbReference type="NCBI Taxonomy" id="200917"/>
    <lineage>
        <taxon>Eukaryota</taxon>
        <taxon>Metazoa</taxon>
        <taxon>Ecdysozoa</taxon>
        <taxon>Arthropoda</taxon>
        <taxon>Hexapoda</taxon>
        <taxon>Insecta</taxon>
        <taxon>Pterygota</taxon>
        <taxon>Neoptera</taxon>
        <taxon>Endopterygota</taxon>
        <taxon>Coleoptera</taxon>
        <taxon>Polyphaga</taxon>
        <taxon>Cucujiformia</taxon>
        <taxon>Chrysomeloidea</taxon>
        <taxon>Chrysomelidae</taxon>
        <taxon>Bruchinae</taxon>
        <taxon>Bruchini</taxon>
        <taxon>Acanthoscelides</taxon>
    </lineage>
</organism>
<accession>A0A9P0PJ43</accession>
<proteinExistence type="predicted"/>
<evidence type="ECO:0000313" key="2">
    <source>
        <dbReference type="EMBL" id="CAH1988132.1"/>
    </source>
</evidence>
<keyword evidence="3" id="KW-1185">Reference proteome</keyword>
<feature type="domain" description="Reverse transcriptase" evidence="1">
    <location>
        <begin position="79"/>
        <end position="310"/>
    </location>
</feature>
<comment type="caution">
    <text evidence="2">The sequence shown here is derived from an EMBL/GenBank/DDBJ whole genome shotgun (WGS) entry which is preliminary data.</text>
</comment>
<dbReference type="OrthoDB" id="6784331at2759"/>
<reference evidence="2" key="1">
    <citation type="submission" date="2022-03" db="EMBL/GenBank/DDBJ databases">
        <authorList>
            <person name="Sayadi A."/>
        </authorList>
    </citation>
    <scope>NUCLEOTIDE SEQUENCE</scope>
</reference>
<dbReference type="PROSITE" id="PS50878">
    <property type="entry name" value="RT_POL"/>
    <property type="match status" value="1"/>
</dbReference>
<protein>
    <recommendedName>
        <fullName evidence="1">Reverse transcriptase domain-containing protein</fullName>
    </recommendedName>
</protein>
<dbReference type="InterPro" id="IPR000477">
    <property type="entry name" value="RT_dom"/>
</dbReference>